<dbReference type="RefSeq" id="YP_293853.1">
    <property type="nucleotide sequence ID" value="NC_007346.1"/>
</dbReference>
<keyword evidence="2" id="KW-0812">Transmembrane</keyword>
<dbReference type="EMBL" id="AJ890364">
    <property type="protein sequence ID" value="CAI65522.1"/>
    <property type="molecule type" value="Genomic_DNA"/>
</dbReference>
<evidence type="ECO:0000313" key="4">
    <source>
        <dbReference type="Proteomes" id="UP000000863"/>
    </source>
</evidence>
<reference evidence="3 4" key="1">
    <citation type="journal article" date="2005" name="Science">
        <title>Complete genome sequence and lytic phase transcription profile of a Coccolithovirus.</title>
        <authorList>
            <person name="Wilson W.H."/>
            <person name="Schroeder D.C."/>
            <person name="Allen M.J."/>
            <person name="Holden M.T.G."/>
            <person name="Parkhill J."/>
            <person name="Barrell B.G."/>
            <person name="Churcher C."/>
            <person name="Hamlin N."/>
            <person name="Mungall K."/>
            <person name="Norbertczak H."/>
            <person name="Quail M.A."/>
            <person name="Price C."/>
            <person name="Rabbinowitsch E."/>
            <person name="Walker D."/>
            <person name="Craigon M."/>
            <person name="Roy D."/>
            <person name="Ghazal P."/>
        </authorList>
    </citation>
    <scope>NUCLEOTIDE SEQUENCE [LARGE SCALE GENOMIC DNA]</scope>
    <source>
        <strain evidence="4">Isolate United Kingdom/English Channel/1999</strain>
    </source>
</reference>
<dbReference type="KEGG" id="vg:3654711"/>
<protein>
    <submittedName>
        <fullName evidence="3">Putative membrane protein</fullName>
    </submittedName>
</protein>
<proteinExistence type="predicted"/>
<organismHost>
    <name type="scientific">Emiliania huxleyi</name>
    <name type="common">Coccolithophore</name>
    <name type="synonym">Pontosphaera huxleyi</name>
    <dbReference type="NCBI Taxonomy" id="2903"/>
</organismHost>
<feature type="region of interest" description="Disordered" evidence="1">
    <location>
        <begin position="1"/>
        <end position="28"/>
    </location>
</feature>
<evidence type="ECO:0000256" key="2">
    <source>
        <dbReference type="SAM" id="Phobius"/>
    </source>
</evidence>
<accession>Q4A334</accession>
<organism evidence="3 4">
    <name type="scientific">Emiliania huxleyi virus 86 (isolate United Kingdom/English Channel/1999)</name>
    <name type="common">EhV-86</name>
    <dbReference type="NCBI Taxonomy" id="654925"/>
    <lineage>
        <taxon>Viruses</taxon>
        <taxon>Varidnaviria</taxon>
        <taxon>Bamfordvirae</taxon>
        <taxon>Nucleocytoviricota</taxon>
        <taxon>Megaviricetes</taxon>
        <taxon>Algavirales</taxon>
        <taxon>Phycodnaviridae</taxon>
        <taxon>Coccolithovirus</taxon>
        <taxon>Coccolithovirus huxleyi</taxon>
        <taxon>Emiliania huxleyi virus 86</taxon>
    </lineage>
</organism>
<keyword evidence="2" id="KW-1133">Transmembrane helix</keyword>
<feature type="transmembrane region" description="Helical" evidence="2">
    <location>
        <begin position="41"/>
        <end position="58"/>
    </location>
</feature>
<dbReference type="Proteomes" id="UP000000863">
    <property type="component" value="Segment"/>
</dbReference>
<name>Q4A334_EHV8U</name>
<feature type="compositionally biased region" description="Basic and acidic residues" evidence="1">
    <location>
        <begin position="13"/>
        <end position="28"/>
    </location>
</feature>
<keyword evidence="4" id="KW-1185">Reference proteome</keyword>
<evidence type="ECO:0000256" key="1">
    <source>
        <dbReference type="SAM" id="MobiDB-lite"/>
    </source>
</evidence>
<sequence>MAEGVAESIPVPKETEPQKLQRERTEREETSKLAGDDIWNIVYYAGIVLLGIIVMMVINSEGFQFLKNSLGKMVGAAASVMDFIGKNPWLLFLLPLIAPLFRFLSTMGSRFGSPEGKKQAGLIDKLFTDAKFKGRNVGFSARVRAEYANFTPDQKAYLNGKLEQMKTPIDSKSLAEDIEARMPDATVEAKANAYSQQMVVMKKNQADMVFSDLIATMGPDNPRSGPSNLLIEGTINSAQNAGDMLRSGKPVSKVDVQNVFMAVTALKKAESALRASYKDGFDELKADIESTGRTMESEMKLRERIAVLNNTDAITDPDGKKPNMKIDPDAVLKLAHGKAMAKLTKKHKSLVNVSQAQINYAVKTELDNAYKAFDPENASTRVDVGAKLKDPTTKKSTAVLSFKPPKEYGDALKKKSYWSNPKTANSFGDVPSFKAPNLKFKIP</sequence>
<keyword evidence="2" id="KW-0472">Membrane</keyword>
<feature type="transmembrane region" description="Helical" evidence="2">
    <location>
        <begin position="89"/>
        <end position="108"/>
    </location>
</feature>
<dbReference type="GeneID" id="3654711"/>
<evidence type="ECO:0000313" key="3">
    <source>
        <dbReference type="EMBL" id="CAI65522.1"/>
    </source>
</evidence>
<gene>
    <name evidence="3" type="ORF">EhV099</name>
</gene>